<name>A0A6G8Q8T5_9ACTN</name>
<sequence length="240" mass="24602">MEFETGGRPDPSGSGGSGGGTGTRPPGMSASAGNEFDYRDPVGTFVGATRGVLTRPVDFFRGMARQGDFLNPALYALICYEIYAVLGGIIGLLFGSIGSLGAGTAGEQAAGVATSFGGFIAGVVLAPFFAALILLIMAGIKHLLVILIVGSSNAGFEATLRVQSYAFATRVFWWVPILGSLAGFVYGIYLSVVGIREVHATTTGKAALVVLIPVGVVLILALLLAAVIGAAIFTLLQQQV</sequence>
<accession>A0A6G8Q8T5</accession>
<evidence type="ECO:0000256" key="3">
    <source>
        <dbReference type="ARBA" id="ARBA00022989"/>
    </source>
</evidence>
<evidence type="ECO:0000259" key="7">
    <source>
        <dbReference type="Pfam" id="PF04893"/>
    </source>
</evidence>
<evidence type="ECO:0000256" key="2">
    <source>
        <dbReference type="ARBA" id="ARBA00022692"/>
    </source>
</evidence>
<feature type="domain" description="Yip1" evidence="7">
    <location>
        <begin position="51"/>
        <end position="223"/>
    </location>
</feature>
<feature type="transmembrane region" description="Helical" evidence="6">
    <location>
        <begin position="73"/>
        <end position="97"/>
    </location>
</feature>
<keyword evidence="3 6" id="KW-1133">Transmembrane helix</keyword>
<dbReference type="InterPro" id="IPR006977">
    <property type="entry name" value="Yip1_dom"/>
</dbReference>
<evidence type="ECO:0000256" key="6">
    <source>
        <dbReference type="SAM" id="Phobius"/>
    </source>
</evidence>
<keyword evidence="9" id="KW-1185">Reference proteome</keyword>
<dbReference type="GO" id="GO:0016020">
    <property type="term" value="C:membrane"/>
    <property type="evidence" value="ECO:0007669"/>
    <property type="project" value="UniProtKB-SubCell"/>
</dbReference>
<evidence type="ECO:0000256" key="4">
    <source>
        <dbReference type="ARBA" id="ARBA00023136"/>
    </source>
</evidence>
<keyword evidence="4 6" id="KW-0472">Membrane</keyword>
<evidence type="ECO:0000313" key="8">
    <source>
        <dbReference type="EMBL" id="QIN82863.1"/>
    </source>
</evidence>
<feature type="compositionally biased region" description="Gly residues" evidence="5">
    <location>
        <begin position="13"/>
        <end position="22"/>
    </location>
</feature>
<keyword evidence="2 6" id="KW-0812">Transmembrane</keyword>
<feature type="transmembrane region" description="Helical" evidence="6">
    <location>
        <begin position="207"/>
        <end position="236"/>
    </location>
</feature>
<organism evidence="8 9">
    <name type="scientific">Rubrobacter tropicus</name>
    <dbReference type="NCBI Taxonomy" id="2653851"/>
    <lineage>
        <taxon>Bacteria</taxon>
        <taxon>Bacillati</taxon>
        <taxon>Actinomycetota</taxon>
        <taxon>Rubrobacteria</taxon>
        <taxon>Rubrobacterales</taxon>
        <taxon>Rubrobacteraceae</taxon>
        <taxon>Rubrobacter</taxon>
    </lineage>
</organism>
<comment type="subcellular location">
    <subcellularLocation>
        <location evidence="1">Membrane</location>
        <topology evidence="1">Multi-pass membrane protein</topology>
    </subcellularLocation>
</comment>
<evidence type="ECO:0000256" key="5">
    <source>
        <dbReference type="SAM" id="MobiDB-lite"/>
    </source>
</evidence>
<reference evidence="8 9" key="1">
    <citation type="submission" date="2019-10" db="EMBL/GenBank/DDBJ databases">
        <title>Rubrobacter sp nov SCSIO 52090 isolated from a deep-sea sediment in the South China Sea.</title>
        <authorList>
            <person name="Chen R.W."/>
        </authorList>
    </citation>
    <scope>NUCLEOTIDE SEQUENCE [LARGE SCALE GENOMIC DNA]</scope>
    <source>
        <strain evidence="8 9">SCSIO 52909</strain>
    </source>
</reference>
<protein>
    <recommendedName>
        <fullName evidence="7">Yip1 domain-containing protein</fullName>
    </recommendedName>
</protein>
<dbReference type="Proteomes" id="UP000501452">
    <property type="component" value="Chromosome"/>
</dbReference>
<feature type="region of interest" description="Disordered" evidence="5">
    <location>
        <begin position="1"/>
        <end position="35"/>
    </location>
</feature>
<proteinExistence type="predicted"/>
<feature type="transmembrane region" description="Helical" evidence="6">
    <location>
        <begin position="172"/>
        <end position="195"/>
    </location>
</feature>
<dbReference type="EMBL" id="CP045119">
    <property type="protein sequence ID" value="QIN82863.1"/>
    <property type="molecule type" value="Genomic_DNA"/>
</dbReference>
<feature type="compositionally biased region" description="Low complexity" evidence="5">
    <location>
        <begin position="1"/>
        <end position="12"/>
    </location>
</feature>
<dbReference type="KEGG" id="rub:GBA63_09535"/>
<dbReference type="Pfam" id="PF04893">
    <property type="entry name" value="Yip1"/>
    <property type="match status" value="1"/>
</dbReference>
<evidence type="ECO:0000313" key="9">
    <source>
        <dbReference type="Proteomes" id="UP000501452"/>
    </source>
</evidence>
<evidence type="ECO:0000256" key="1">
    <source>
        <dbReference type="ARBA" id="ARBA00004141"/>
    </source>
</evidence>
<feature type="transmembrane region" description="Helical" evidence="6">
    <location>
        <begin position="143"/>
        <end position="160"/>
    </location>
</feature>
<gene>
    <name evidence="8" type="ORF">GBA63_09535</name>
</gene>
<feature type="transmembrane region" description="Helical" evidence="6">
    <location>
        <begin position="109"/>
        <end position="136"/>
    </location>
</feature>
<dbReference type="AlphaFoldDB" id="A0A6G8Q8T5"/>
<dbReference type="RefSeq" id="WP_166175600.1">
    <property type="nucleotide sequence ID" value="NZ_CP045119.1"/>
</dbReference>